<organism evidence="2 3">
    <name type="scientific">Aureimonas ureilytica</name>
    <dbReference type="NCBI Taxonomy" id="401562"/>
    <lineage>
        <taxon>Bacteria</taxon>
        <taxon>Pseudomonadati</taxon>
        <taxon>Pseudomonadota</taxon>
        <taxon>Alphaproteobacteria</taxon>
        <taxon>Hyphomicrobiales</taxon>
        <taxon>Aurantimonadaceae</taxon>
        <taxon>Aureimonas</taxon>
    </lineage>
</organism>
<evidence type="ECO:0000256" key="1">
    <source>
        <dbReference type="SAM" id="MobiDB-lite"/>
    </source>
</evidence>
<protein>
    <submittedName>
        <fullName evidence="2">Uncharacterized protein</fullName>
    </submittedName>
</protein>
<evidence type="ECO:0000313" key="2">
    <source>
        <dbReference type="EMBL" id="KTR04198.1"/>
    </source>
</evidence>
<comment type="caution">
    <text evidence="2">The sequence shown here is derived from an EMBL/GenBank/DDBJ whole genome shotgun (WGS) entry which is preliminary data.</text>
</comment>
<evidence type="ECO:0000313" key="3">
    <source>
        <dbReference type="Proteomes" id="UP000078529"/>
    </source>
</evidence>
<dbReference type="EMBL" id="LDQA01000040">
    <property type="protein sequence ID" value="KTR04198.1"/>
    <property type="molecule type" value="Genomic_DNA"/>
</dbReference>
<reference evidence="2 3" key="1">
    <citation type="journal article" date="2016" name="Front. Microbiol.">
        <title>Genomic Resource of Rice Seed Associated Bacteria.</title>
        <authorList>
            <person name="Midha S."/>
            <person name="Bansal K."/>
            <person name="Sharma S."/>
            <person name="Kumar N."/>
            <person name="Patil P.P."/>
            <person name="Chaudhry V."/>
            <person name="Patil P.B."/>
        </authorList>
    </citation>
    <scope>NUCLEOTIDE SEQUENCE [LARGE SCALE GENOMIC DNA]</scope>
    <source>
        <strain evidence="2 3">NS365</strain>
    </source>
</reference>
<dbReference type="Proteomes" id="UP000078529">
    <property type="component" value="Unassembled WGS sequence"/>
</dbReference>
<keyword evidence="3" id="KW-1185">Reference proteome</keyword>
<name>A0A175RLK4_9HYPH</name>
<dbReference type="AlphaFoldDB" id="A0A175RLK4"/>
<sequence>MGLHRGELMEAGELGRLITQRQGDAKRRLVAEREGALSGTGVPHQAGGSLPRVESVTAALA</sequence>
<feature type="region of interest" description="Disordered" evidence="1">
    <location>
        <begin position="35"/>
        <end position="61"/>
    </location>
</feature>
<accession>A0A175RLK4</accession>
<gene>
    <name evidence="2" type="ORF">NS365_16115</name>
</gene>
<proteinExistence type="predicted"/>